<keyword evidence="2" id="KW-1185">Reference proteome</keyword>
<reference evidence="1 2" key="1">
    <citation type="journal article" date="2006" name="Science">
        <title>The genome of black cottonwood, Populus trichocarpa (Torr. &amp; Gray).</title>
        <authorList>
            <person name="Tuskan G.A."/>
            <person name="Difazio S."/>
            <person name="Jansson S."/>
            <person name="Bohlmann J."/>
            <person name="Grigoriev I."/>
            <person name="Hellsten U."/>
            <person name="Putnam N."/>
            <person name="Ralph S."/>
            <person name="Rombauts S."/>
            <person name="Salamov A."/>
            <person name="Schein J."/>
            <person name="Sterck L."/>
            <person name="Aerts A."/>
            <person name="Bhalerao R.R."/>
            <person name="Bhalerao R.P."/>
            <person name="Blaudez D."/>
            <person name="Boerjan W."/>
            <person name="Brun A."/>
            <person name="Brunner A."/>
            <person name="Busov V."/>
            <person name="Campbell M."/>
            <person name="Carlson J."/>
            <person name="Chalot M."/>
            <person name="Chapman J."/>
            <person name="Chen G.L."/>
            <person name="Cooper D."/>
            <person name="Coutinho P.M."/>
            <person name="Couturier J."/>
            <person name="Covert S."/>
            <person name="Cronk Q."/>
            <person name="Cunningham R."/>
            <person name="Davis J."/>
            <person name="Degroeve S."/>
            <person name="Dejardin A."/>
            <person name="Depamphilis C."/>
            <person name="Detter J."/>
            <person name="Dirks B."/>
            <person name="Dubchak I."/>
            <person name="Duplessis S."/>
            <person name="Ehlting J."/>
            <person name="Ellis B."/>
            <person name="Gendler K."/>
            <person name="Goodstein D."/>
            <person name="Gribskov M."/>
            <person name="Grimwood J."/>
            <person name="Groover A."/>
            <person name="Gunter L."/>
            <person name="Hamberger B."/>
            <person name="Heinze B."/>
            <person name="Helariutta Y."/>
            <person name="Henrissat B."/>
            <person name="Holligan D."/>
            <person name="Holt R."/>
            <person name="Huang W."/>
            <person name="Islam-Faridi N."/>
            <person name="Jones S."/>
            <person name="Jones-Rhoades M."/>
            <person name="Jorgensen R."/>
            <person name="Joshi C."/>
            <person name="Kangasjarvi J."/>
            <person name="Karlsson J."/>
            <person name="Kelleher C."/>
            <person name="Kirkpatrick R."/>
            <person name="Kirst M."/>
            <person name="Kohler A."/>
            <person name="Kalluri U."/>
            <person name="Larimer F."/>
            <person name="Leebens-Mack J."/>
            <person name="Leple J.C."/>
            <person name="Locascio P."/>
            <person name="Lou Y."/>
            <person name="Lucas S."/>
            <person name="Martin F."/>
            <person name="Montanini B."/>
            <person name="Napoli C."/>
            <person name="Nelson D.R."/>
            <person name="Nelson C."/>
            <person name="Nieminen K."/>
            <person name="Nilsson O."/>
            <person name="Pereda V."/>
            <person name="Peter G."/>
            <person name="Philippe R."/>
            <person name="Pilate G."/>
            <person name="Poliakov A."/>
            <person name="Razumovskaya J."/>
            <person name="Richardson P."/>
            <person name="Rinaldi C."/>
            <person name="Ritland K."/>
            <person name="Rouze P."/>
            <person name="Ryaboy D."/>
            <person name="Schmutz J."/>
            <person name="Schrader J."/>
            <person name="Segerman B."/>
            <person name="Shin H."/>
            <person name="Siddiqui A."/>
            <person name="Sterky F."/>
            <person name="Terry A."/>
            <person name="Tsai C.J."/>
            <person name="Uberbacher E."/>
            <person name="Unneberg P."/>
            <person name="Vahala J."/>
            <person name="Wall K."/>
            <person name="Wessler S."/>
            <person name="Yang G."/>
            <person name="Yin T."/>
            <person name="Douglas C."/>
            <person name="Marra M."/>
            <person name="Sandberg G."/>
            <person name="Van de Peer Y."/>
            <person name="Rokhsar D."/>
        </authorList>
    </citation>
    <scope>NUCLEOTIDE SEQUENCE [LARGE SCALE GENOMIC DNA]</scope>
    <source>
        <strain evidence="2">cv. Nisqually</strain>
    </source>
</reference>
<name>A0A2K1WVA6_POPTR</name>
<accession>A0A2K1WVA6</accession>
<organism evidence="1 2">
    <name type="scientific">Populus trichocarpa</name>
    <name type="common">Western balsam poplar</name>
    <name type="synonym">Populus balsamifera subsp. trichocarpa</name>
    <dbReference type="NCBI Taxonomy" id="3694"/>
    <lineage>
        <taxon>Eukaryota</taxon>
        <taxon>Viridiplantae</taxon>
        <taxon>Streptophyta</taxon>
        <taxon>Embryophyta</taxon>
        <taxon>Tracheophyta</taxon>
        <taxon>Spermatophyta</taxon>
        <taxon>Magnoliopsida</taxon>
        <taxon>eudicotyledons</taxon>
        <taxon>Gunneridae</taxon>
        <taxon>Pentapetalae</taxon>
        <taxon>rosids</taxon>
        <taxon>fabids</taxon>
        <taxon>Malpighiales</taxon>
        <taxon>Salicaceae</taxon>
        <taxon>Saliceae</taxon>
        <taxon>Populus</taxon>
    </lineage>
</organism>
<sequence>MWILDVKDILNERADTELRYLKKFIFSLSKLLRDLNPGDLLVKQFLKIKKTLARLWFRGYLSGRND</sequence>
<dbReference type="EMBL" id="CM009307">
    <property type="protein sequence ID" value="PNS92458.1"/>
    <property type="molecule type" value="Genomic_DNA"/>
</dbReference>
<evidence type="ECO:0000313" key="1">
    <source>
        <dbReference type="EMBL" id="PNS92458.1"/>
    </source>
</evidence>
<dbReference type="Proteomes" id="UP000006729">
    <property type="component" value="Chromosome 18"/>
</dbReference>
<evidence type="ECO:0000313" key="2">
    <source>
        <dbReference type="Proteomes" id="UP000006729"/>
    </source>
</evidence>
<dbReference type="InParanoid" id="A0A2K1WVA6"/>
<protein>
    <submittedName>
        <fullName evidence="1">Uncharacterized protein</fullName>
    </submittedName>
</protein>
<dbReference type="AlphaFoldDB" id="A0A2K1WVA6"/>
<proteinExistence type="predicted"/>
<gene>
    <name evidence="1" type="ORF">POPTR_018G034000</name>
</gene>